<name>A0AAD7NV11_9AGAR</name>
<dbReference type="Proteomes" id="UP001215598">
    <property type="component" value="Unassembled WGS sequence"/>
</dbReference>
<keyword evidence="2" id="KW-1185">Reference proteome</keyword>
<organism evidence="1 2">
    <name type="scientific">Mycena metata</name>
    <dbReference type="NCBI Taxonomy" id="1033252"/>
    <lineage>
        <taxon>Eukaryota</taxon>
        <taxon>Fungi</taxon>
        <taxon>Dikarya</taxon>
        <taxon>Basidiomycota</taxon>
        <taxon>Agaricomycotina</taxon>
        <taxon>Agaricomycetes</taxon>
        <taxon>Agaricomycetidae</taxon>
        <taxon>Agaricales</taxon>
        <taxon>Marasmiineae</taxon>
        <taxon>Mycenaceae</taxon>
        <taxon>Mycena</taxon>
    </lineage>
</organism>
<sequence>MPRSDPAPGHDPNELTPLLPPEIEREIFEMTAAQFPGNAVNLMSVARRTQVWMEQLIYKTITLSDQQLCDKFLRTLDSRPADFFTANVKSLCVPGDIEPLGAERVLKACQGVINLAIWLPPQNTPLFPYVSSLRPIRLSINVPALFGSPCEPDLKHPFFSRVEYLELVDWLDCASHLHIEYLSSCLTHLALDFDRYTEGATPRLRDILASCPSLVVCLGLVSNDDAMIIASDTLALAKIDDPRLLILSDSDVVENWEASLGGSDESVWAFAEDIVASKIGKTS</sequence>
<protein>
    <submittedName>
        <fullName evidence="1">Uncharacterized protein</fullName>
    </submittedName>
</protein>
<gene>
    <name evidence="1" type="ORF">B0H16DRAFT_1504471</name>
</gene>
<evidence type="ECO:0000313" key="1">
    <source>
        <dbReference type="EMBL" id="KAJ7777148.1"/>
    </source>
</evidence>
<evidence type="ECO:0000313" key="2">
    <source>
        <dbReference type="Proteomes" id="UP001215598"/>
    </source>
</evidence>
<dbReference type="EMBL" id="JARKIB010000008">
    <property type="protein sequence ID" value="KAJ7777148.1"/>
    <property type="molecule type" value="Genomic_DNA"/>
</dbReference>
<proteinExistence type="predicted"/>
<dbReference type="AlphaFoldDB" id="A0AAD7NV11"/>
<comment type="caution">
    <text evidence="1">The sequence shown here is derived from an EMBL/GenBank/DDBJ whole genome shotgun (WGS) entry which is preliminary data.</text>
</comment>
<accession>A0AAD7NV11</accession>
<reference evidence="1" key="1">
    <citation type="submission" date="2023-03" db="EMBL/GenBank/DDBJ databases">
        <title>Massive genome expansion in bonnet fungi (Mycena s.s.) driven by repeated elements and novel gene families across ecological guilds.</title>
        <authorList>
            <consortium name="Lawrence Berkeley National Laboratory"/>
            <person name="Harder C.B."/>
            <person name="Miyauchi S."/>
            <person name="Viragh M."/>
            <person name="Kuo A."/>
            <person name="Thoen E."/>
            <person name="Andreopoulos B."/>
            <person name="Lu D."/>
            <person name="Skrede I."/>
            <person name="Drula E."/>
            <person name="Henrissat B."/>
            <person name="Morin E."/>
            <person name="Kohler A."/>
            <person name="Barry K."/>
            <person name="LaButti K."/>
            <person name="Morin E."/>
            <person name="Salamov A."/>
            <person name="Lipzen A."/>
            <person name="Mereny Z."/>
            <person name="Hegedus B."/>
            <person name="Baldrian P."/>
            <person name="Stursova M."/>
            <person name="Weitz H."/>
            <person name="Taylor A."/>
            <person name="Grigoriev I.V."/>
            <person name="Nagy L.G."/>
            <person name="Martin F."/>
            <person name="Kauserud H."/>
        </authorList>
    </citation>
    <scope>NUCLEOTIDE SEQUENCE</scope>
    <source>
        <strain evidence="1">CBHHK182m</strain>
    </source>
</reference>